<dbReference type="InterPro" id="IPR040676">
    <property type="entry name" value="DUF5641"/>
</dbReference>
<accession>A0ABY6KPS3</accession>
<feature type="domain" description="DUF5641" evidence="1">
    <location>
        <begin position="7"/>
        <end position="33"/>
    </location>
</feature>
<dbReference type="Pfam" id="PF18701">
    <property type="entry name" value="DUF5641"/>
    <property type="match status" value="1"/>
</dbReference>
<proteinExistence type="predicted"/>
<keyword evidence="3" id="KW-1185">Reference proteome</keyword>
<name>A0ABY6KPS3_9ARAC</name>
<evidence type="ECO:0000259" key="1">
    <source>
        <dbReference type="Pfam" id="PF18701"/>
    </source>
</evidence>
<evidence type="ECO:0000313" key="2">
    <source>
        <dbReference type="EMBL" id="UYV70866.1"/>
    </source>
</evidence>
<dbReference type="EMBL" id="CP092870">
    <property type="protein sequence ID" value="UYV70866.1"/>
    <property type="molecule type" value="Genomic_DNA"/>
</dbReference>
<organism evidence="2 3">
    <name type="scientific">Cordylochernes scorpioides</name>
    <dbReference type="NCBI Taxonomy" id="51811"/>
    <lineage>
        <taxon>Eukaryota</taxon>
        <taxon>Metazoa</taxon>
        <taxon>Ecdysozoa</taxon>
        <taxon>Arthropoda</taxon>
        <taxon>Chelicerata</taxon>
        <taxon>Arachnida</taxon>
        <taxon>Pseudoscorpiones</taxon>
        <taxon>Cheliferoidea</taxon>
        <taxon>Chernetidae</taxon>
        <taxon>Cordylochernes</taxon>
    </lineage>
</organism>
<evidence type="ECO:0000313" key="3">
    <source>
        <dbReference type="Proteomes" id="UP001235939"/>
    </source>
</evidence>
<sequence>MDAISPPAMYWSLGRITKVFPGADGKVRVVEIYQTYLFKMGIEHSRESGCCGNYGAVNKPAPFTSPIGIPEQFKEGSLAEFHLLVGTLARVVTRDNRTRGKKKRLAIITQDLFIPNRSSWNGTYLSPTWNATSTAQDLAYDFVAQNIYNA</sequence>
<protein>
    <recommendedName>
        <fullName evidence="1">DUF5641 domain-containing protein</fullName>
    </recommendedName>
</protein>
<reference evidence="2 3" key="1">
    <citation type="submission" date="2022-01" db="EMBL/GenBank/DDBJ databases">
        <title>A chromosomal length assembly of Cordylochernes scorpioides.</title>
        <authorList>
            <person name="Zeh D."/>
            <person name="Zeh J."/>
        </authorList>
    </citation>
    <scope>NUCLEOTIDE SEQUENCE [LARGE SCALE GENOMIC DNA]</scope>
    <source>
        <strain evidence="2">IN4F17</strain>
        <tissue evidence="2">Whole Body</tissue>
    </source>
</reference>
<dbReference type="Proteomes" id="UP001235939">
    <property type="component" value="Chromosome 08"/>
</dbReference>
<gene>
    <name evidence="2" type="ORF">LAZ67_8000914</name>
</gene>